<protein>
    <recommendedName>
        <fullName evidence="3">Ribbon-helix-helix protein CopG domain-containing protein</fullName>
    </recommendedName>
</protein>
<reference evidence="1 2" key="1">
    <citation type="submission" date="2020-06" db="EMBL/GenBank/DDBJ databases">
        <title>Haloterrigena sp. nov., an extremely halophilic archaeon isolated from a saline sediment.</title>
        <authorList>
            <person name="Liu B.-B."/>
        </authorList>
    </citation>
    <scope>NUCLEOTIDE SEQUENCE [LARGE SCALE GENOMIC DNA]</scope>
    <source>
        <strain evidence="1 2">SYSU A558-1</strain>
    </source>
</reference>
<keyword evidence="2" id="KW-1185">Reference proteome</keyword>
<organism evidence="1 2">
    <name type="scientific">Haloterrigena gelatinilytica</name>
    <dbReference type="NCBI Taxonomy" id="2741724"/>
    <lineage>
        <taxon>Archaea</taxon>
        <taxon>Methanobacteriati</taxon>
        <taxon>Methanobacteriota</taxon>
        <taxon>Stenosarchaea group</taxon>
        <taxon>Halobacteria</taxon>
        <taxon>Halobacteriales</taxon>
        <taxon>Natrialbaceae</taxon>
        <taxon>Haloterrigena</taxon>
    </lineage>
</organism>
<accession>A0ABX2LF53</accession>
<comment type="caution">
    <text evidence="1">The sequence shown here is derived from an EMBL/GenBank/DDBJ whole genome shotgun (WGS) entry which is preliminary data.</text>
</comment>
<dbReference type="Proteomes" id="UP001016761">
    <property type="component" value="Unassembled WGS sequence"/>
</dbReference>
<dbReference type="EMBL" id="JABUQZ010000001">
    <property type="protein sequence ID" value="NUC71744.1"/>
    <property type="molecule type" value="Genomic_DNA"/>
</dbReference>
<proteinExistence type="predicted"/>
<sequence>MKTVSIYAPEDLVDDFDDKVWQMKAEGEIDRDASRSEVLRHLMEEWTEGNSKSDSKAAMMTAD</sequence>
<evidence type="ECO:0000313" key="2">
    <source>
        <dbReference type="Proteomes" id="UP001016761"/>
    </source>
</evidence>
<gene>
    <name evidence="1" type="ORF">HTZ84_05370</name>
</gene>
<evidence type="ECO:0000313" key="1">
    <source>
        <dbReference type="EMBL" id="NUC71744.1"/>
    </source>
</evidence>
<evidence type="ECO:0008006" key="3">
    <source>
        <dbReference type="Google" id="ProtNLM"/>
    </source>
</evidence>
<name>A0ABX2LF53_9EURY</name>